<keyword evidence="2" id="KW-0732">Signal</keyword>
<evidence type="ECO:0000256" key="2">
    <source>
        <dbReference type="SAM" id="SignalP"/>
    </source>
</evidence>
<reference evidence="3" key="1">
    <citation type="submission" date="2022-08" db="EMBL/GenBank/DDBJ databases">
        <authorList>
            <person name="Kallberg Y."/>
            <person name="Tangrot J."/>
            <person name="Rosling A."/>
        </authorList>
    </citation>
    <scope>NUCLEOTIDE SEQUENCE</scope>
    <source>
        <strain evidence="3">Wild A</strain>
    </source>
</reference>
<name>A0A9W4SKE9_9GLOM</name>
<evidence type="ECO:0000313" key="3">
    <source>
        <dbReference type="EMBL" id="CAI2172617.1"/>
    </source>
</evidence>
<feature type="compositionally biased region" description="Low complexity" evidence="1">
    <location>
        <begin position="36"/>
        <end position="50"/>
    </location>
</feature>
<feature type="region of interest" description="Disordered" evidence="1">
    <location>
        <begin position="27"/>
        <end position="51"/>
    </location>
</feature>
<feature type="signal peptide" evidence="2">
    <location>
        <begin position="1"/>
        <end position="20"/>
    </location>
</feature>
<keyword evidence="4" id="KW-1185">Reference proteome</keyword>
<comment type="caution">
    <text evidence="3">The sequence shown here is derived from an EMBL/GenBank/DDBJ whole genome shotgun (WGS) entry which is preliminary data.</text>
</comment>
<evidence type="ECO:0000313" key="4">
    <source>
        <dbReference type="Proteomes" id="UP001153678"/>
    </source>
</evidence>
<organism evidence="3 4">
    <name type="scientific">Funneliformis geosporum</name>
    <dbReference type="NCBI Taxonomy" id="1117311"/>
    <lineage>
        <taxon>Eukaryota</taxon>
        <taxon>Fungi</taxon>
        <taxon>Fungi incertae sedis</taxon>
        <taxon>Mucoromycota</taxon>
        <taxon>Glomeromycotina</taxon>
        <taxon>Glomeromycetes</taxon>
        <taxon>Glomerales</taxon>
        <taxon>Glomeraceae</taxon>
        <taxon>Funneliformis</taxon>
    </lineage>
</organism>
<accession>A0A9W4SKE9</accession>
<dbReference type="AlphaFoldDB" id="A0A9W4SKE9"/>
<protein>
    <submittedName>
        <fullName evidence="3">13053_t:CDS:1</fullName>
    </submittedName>
</protein>
<dbReference type="EMBL" id="CAMKVN010000962">
    <property type="protein sequence ID" value="CAI2172617.1"/>
    <property type="molecule type" value="Genomic_DNA"/>
</dbReference>
<dbReference type="Proteomes" id="UP001153678">
    <property type="component" value="Unassembled WGS sequence"/>
</dbReference>
<sequence length="163" mass="18363">MKQILRLFIVLAFIVVMVTPMVVKRQSACPTKDNTTDQPDPSSDSDTFPTANDDAYRIQNNLDAFIRASSRQKTIKESVSQVVNMIKDLDKIRSGSFEIIHIFAQIFPGTSLIGKHPSRDTSTNYYPHLFAWNNLIDCKEVCIIADTESDKVENVDITTGKLH</sequence>
<dbReference type="OrthoDB" id="10618174at2759"/>
<gene>
    <name evidence="3" type="ORF">FWILDA_LOCUS5670</name>
</gene>
<proteinExistence type="predicted"/>
<feature type="chain" id="PRO_5040785285" evidence="2">
    <location>
        <begin position="21"/>
        <end position="163"/>
    </location>
</feature>
<evidence type="ECO:0000256" key="1">
    <source>
        <dbReference type="SAM" id="MobiDB-lite"/>
    </source>
</evidence>